<sequence length="104" mass="12202">MEEGIDPDKEIEFSGQFMKKIRFTALGMSNKQRDLKLLDVAFDRLKEVLKENSERASEALINLLHKKTPAIHYRKLESWSDDEIRDVLSDVDLIQLIEELKKEK</sequence>
<evidence type="ECO:0000313" key="2">
    <source>
        <dbReference type="Proteomes" id="UP000289775"/>
    </source>
</evidence>
<gene>
    <name evidence="1" type="ORF">NU09_0038</name>
</gene>
<reference evidence="1 2" key="1">
    <citation type="submission" date="2014-12" db="EMBL/GenBank/DDBJ databases">
        <title>Genome sequence of Flavobacterium beibuense RSKm HC5.</title>
        <authorList>
            <person name="Kim J.F."/>
            <person name="Song J.Y."/>
            <person name="Kwak M.-J."/>
            <person name="Lee S.-W."/>
        </authorList>
    </citation>
    <scope>NUCLEOTIDE SEQUENCE [LARGE SCALE GENOMIC DNA]</scope>
    <source>
        <strain evidence="1 2">RSKm HC5</strain>
    </source>
</reference>
<keyword evidence="2" id="KW-1185">Reference proteome</keyword>
<evidence type="ECO:0000313" key="1">
    <source>
        <dbReference type="EMBL" id="RYJ45446.1"/>
    </source>
</evidence>
<dbReference type="AlphaFoldDB" id="A0A444WI71"/>
<proteinExistence type="predicted"/>
<name>A0A444WI71_9FLAO</name>
<dbReference type="EMBL" id="JUIW01000001">
    <property type="protein sequence ID" value="RYJ45446.1"/>
    <property type="molecule type" value="Genomic_DNA"/>
</dbReference>
<protein>
    <submittedName>
        <fullName evidence="1">Uncharacterized protein</fullName>
    </submittedName>
</protein>
<accession>A0A444WI71</accession>
<dbReference type="Proteomes" id="UP000289775">
    <property type="component" value="Unassembled WGS sequence"/>
</dbReference>
<comment type="caution">
    <text evidence="1">The sequence shown here is derived from an EMBL/GenBank/DDBJ whole genome shotgun (WGS) entry which is preliminary data.</text>
</comment>
<organism evidence="1 2">
    <name type="scientific">Flavobacterium beibuense</name>
    <dbReference type="NCBI Taxonomy" id="657326"/>
    <lineage>
        <taxon>Bacteria</taxon>
        <taxon>Pseudomonadati</taxon>
        <taxon>Bacteroidota</taxon>
        <taxon>Flavobacteriia</taxon>
        <taxon>Flavobacteriales</taxon>
        <taxon>Flavobacteriaceae</taxon>
        <taxon>Flavobacterium</taxon>
    </lineage>
</organism>